<comment type="caution">
    <text evidence="2">The sequence shown here is derived from an EMBL/GenBank/DDBJ whole genome shotgun (WGS) entry which is preliminary data.</text>
</comment>
<organism evidence="2 3">
    <name type="scientific">Prorocentrum cordatum</name>
    <dbReference type="NCBI Taxonomy" id="2364126"/>
    <lineage>
        <taxon>Eukaryota</taxon>
        <taxon>Sar</taxon>
        <taxon>Alveolata</taxon>
        <taxon>Dinophyceae</taxon>
        <taxon>Prorocentrales</taxon>
        <taxon>Prorocentraceae</taxon>
        <taxon>Prorocentrum</taxon>
    </lineage>
</organism>
<feature type="region of interest" description="Disordered" evidence="1">
    <location>
        <begin position="1"/>
        <end position="20"/>
    </location>
</feature>
<evidence type="ECO:0000313" key="2">
    <source>
        <dbReference type="EMBL" id="CAK0910399.1"/>
    </source>
</evidence>
<accession>A0ABN9YFN4</accession>
<feature type="compositionally biased region" description="Polar residues" evidence="1">
    <location>
        <begin position="589"/>
        <end position="603"/>
    </location>
</feature>
<dbReference type="Proteomes" id="UP001189429">
    <property type="component" value="Unassembled WGS sequence"/>
</dbReference>
<gene>
    <name evidence="2" type="ORF">PCOR1329_LOCUS84594</name>
</gene>
<keyword evidence="3" id="KW-1185">Reference proteome</keyword>
<evidence type="ECO:0000313" key="3">
    <source>
        <dbReference type="Proteomes" id="UP001189429"/>
    </source>
</evidence>
<feature type="region of interest" description="Disordered" evidence="1">
    <location>
        <begin position="589"/>
        <end position="610"/>
    </location>
</feature>
<dbReference type="EMBL" id="CAUYUJ010022392">
    <property type="protein sequence ID" value="CAK0910399.1"/>
    <property type="molecule type" value="Genomic_DNA"/>
</dbReference>
<proteinExistence type="predicted"/>
<feature type="compositionally biased region" description="Basic and acidic residues" evidence="1">
    <location>
        <begin position="437"/>
        <end position="476"/>
    </location>
</feature>
<feature type="region of interest" description="Disordered" evidence="1">
    <location>
        <begin position="429"/>
        <end position="476"/>
    </location>
</feature>
<name>A0ABN9YFN4_9DINO</name>
<reference evidence="2" key="1">
    <citation type="submission" date="2023-10" db="EMBL/GenBank/DDBJ databases">
        <authorList>
            <person name="Chen Y."/>
            <person name="Shah S."/>
            <person name="Dougan E. K."/>
            <person name="Thang M."/>
            <person name="Chan C."/>
        </authorList>
    </citation>
    <scope>NUCLEOTIDE SEQUENCE [LARGE SCALE GENOMIC DNA]</scope>
</reference>
<protein>
    <submittedName>
        <fullName evidence="2">Uncharacterized protein</fullName>
    </submittedName>
</protein>
<evidence type="ECO:0000256" key="1">
    <source>
        <dbReference type="SAM" id="MobiDB-lite"/>
    </source>
</evidence>
<sequence>MAREQAGRRGSSTGEPTLAANDNRFRDFFEKLDDKTLEQLDDAKNATMSVDDVDWEDLNTQLYYMLVLAMPEDSAGETVVRDVLHGEGGQAWIRLKAENAPKEPGNVVARMRQLMSTQFAPNTDVANEIEKPDLETNKYEKAADEQVSDNIKKGILIGALQNEPDLQKHVFRNLRNLATYLEVKTEVPSALKAQRSFDDDAMEIGAHPRKRRSYCEKPNHVKDDSRNTTPTMPLGIRGINGLIAEQDTLKPKYIFTLSAKPKGHTLAKSSISKLQAIDGAKVQHYGKTDVRLKTGQDVIQISAEAADVEFPVISTDAITKQGKSVIHSPLGDWIVDSPISPPTSANAIKLMKDQGTCYLERDEMLDSSAEGKRAARMASIGEQQGDGLYLSAARKTMRAQVPATEGRQQLPTVLGPDPSENVTLKAKAFARPGQPSEEERRAHEAHHLPFRPRRSDCVMGRGKDTPHEVSSEPKGDDEYPVVEMDFFFVATDEIARKYPTVNGYVVKVIDFRRLETKERGELPAILNVADCRSNASATLFGSKQIGDYKSLFVAKLIDSWGHTVVILLTDGENAIVALAEQVKKLRSHSTTVRQGPAHSSKSTGRVEASNGAAAGPLRTLRFSLETKLGCKLELSDPILAFLANTAGWYLASFQPRSHGGSSYKFLFGREYEGEVAEIGEQVWHCIVARAAAGQGKFEARFAKGIWVGMSEFDYQHLVVDLQRGLLKVRSVRRMPEELRWNAELVKQIDVTPWAPVPERVKSTIKKFMYITEAMKNMHGPADSCPKCVYGRGRHSEQRRQRFETIAQEGLEAKPLEETKGGALERDPVQETLEPNKRQRVVVIAGLSVCELAVDPLWDPIPSGLERCEGLCEEHVGCCVFRHDHDGQRACRRRLIGCAKKLNPDAEVVVSLCALWSNRGAHENTDWSVDPNAAEPTVKVHYDYCTGEPLDELK</sequence>